<dbReference type="InterPro" id="IPR032135">
    <property type="entry name" value="DUF4817"/>
</dbReference>
<dbReference type="Pfam" id="PF16087">
    <property type="entry name" value="DUF4817"/>
    <property type="match status" value="1"/>
</dbReference>
<evidence type="ECO:0000313" key="3">
    <source>
        <dbReference type="WBParaSite" id="jg4404"/>
    </source>
</evidence>
<organism evidence="2 3">
    <name type="scientific">Ditylenchus dipsaci</name>
    <dbReference type="NCBI Taxonomy" id="166011"/>
    <lineage>
        <taxon>Eukaryota</taxon>
        <taxon>Metazoa</taxon>
        <taxon>Ecdysozoa</taxon>
        <taxon>Nematoda</taxon>
        <taxon>Chromadorea</taxon>
        <taxon>Rhabditida</taxon>
        <taxon>Tylenchina</taxon>
        <taxon>Tylenchomorpha</taxon>
        <taxon>Sphaerularioidea</taxon>
        <taxon>Anguinidae</taxon>
        <taxon>Anguininae</taxon>
        <taxon>Ditylenchus</taxon>
    </lineage>
</organism>
<proteinExistence type="predicted"/>
<dbReference type="Gene3D" id="3.30.420.10">
    <property type="entry name" value="Ribonuclease H-like superfamily/Ribonuclease H"/>
    <property type="match status" value="1"/>
</dbReference>
<reference evidence="3" key="1">
    <citation type="submission" date="2022-11" db="UniProtKB">
        <authorList>
            <consortium name="WormBaseParasite"/>
        </authorList>
    </citation>
    <scope>IDENTIFICATION</scope>
</reference>
<accession>A0A915EBH7</accession>
<dbReference type="WBParaSite" id="jg4404">
    <property type="protein sequence ID" value="jg4404"/>
    <property type="gene ID" value="jg4404"/>
</dbReference>
<evidence type="ECO:0000313" key="2">
    <source>
        <dbReference type="Proteomes" id="UP000887574"/>
    </source>
</evidence>
<name>A0A915EBH7_9BILA</name>
<dbReference type="Proteomes" id="UP000887574">
    <property type="component" value="Unplaced"/>
</dbReference>
<dbReference type="GO" id="GO:0003676">
    <property type="term" value="F:nucleic acid binding"/>
    <property type="evidence" value="ECO:0007669"/>
    <property type="project" value="InterPro"/>
</dbReference>
<evidence type="ECO:0000259" key="1">
    <source>
        <dbReference type="Pfam" id="PF16087"/>
    </source>
</evidence>
<sequence length="179" mass="20873">MHGMPKQVQVEYRKKFGRHATTPTRKSIHNWWSKMFETGSVNRRKKVKTRWIRTELTEAAVLAKLREDEHASTRSVGRQEGMPSPCTIQRILKHAETQMRMIENDGEFLSNLLFSDESHFHLHGHVNHHCFHYWFDGSPQWYQEQPLHSPRVSVWAAIGMQGIAGLIFIDGNVTGEDHF</sequence>
<dbReference type="AlphaFoldDB" id="A0A915EBH7"/>
<dbReference type="PANTHER" id="PTHR47326:SF1">
    <property type="entry name" value="HTH PSQ-TYPE DOMAIN-CONTAINING PROTEIN"/>
    <property type="match status" value="1"/>
</dbReference>
<dbReference type="InterPro" id="IPR036397">
    <property type="entry name" value="RNaseH_sf"/>
</dbReference>
<keyword evidence="2" id="KW-1185">Reference proteome</keyword>
<protein>
    <submittedName>
        <fullName evidence="3">DUF4817 domain-containing protein</fullName>
    </submittedName>
</protein>
<dbReference type="PANTHER" id="PTHR47326">
    <property type="entry name" value="TRANSPOSABLE ELEMENT TC3 TRANSPOSASE-LIKE PROTEIN"/>
    <property type="match status" value="1"/>
</dbReference>
<feature type="domain" description="DUF4817" evidence="1">
    <location>
        <begin position="6"/>
        <end position="42"/>
    </location>
</feature>